<dbReference type="OrthoDB" id="5588846at2759"/>
<evidence type="ECO:0000313" key="2">
    <source>
        <dbReference type="Proteomes" id="UP000615446"/>
    </source>
</evidence>
<evidence type="ECO:0008006" key="3">
    <source>
        <dbReference type="Google" id="ProtNLM"/>
    </source>
</evidence>
<gene>
    <name evidence="1" type="ORF">RCL2_000719700</name>
</gene>
<dbReference type="SUPFAM" id="SSF82109">
    <property type="entry name" value="MIR domain"/>
    <property type="match status" value="1"/>
</dbReference>
<protein>
    <recommendedName>
        <fullName evidence="3">MIR domain-containing protein</fullName>
    </recommendedName>
</protein>
<dbReference type="Gene3D" id="2.80.10.50">
    <property type="match status" value="1"/>
</dbReference>
<dbReference type="AlphaFoldDB" id="A0A8H3L452"/>
<reference evidence="1" key="1">
    <citation type="submission" date="2019-10" db="EMBL/GenBank/DDBJ databases">
        <title>Conservation and host-specific expression of non-tandemly repeated heterogenous ribosome RNA gene in arbuscular mycorrhizal fungi.</title>
        <authorList>
            <person name="Maeda T."/>
            <person name="Kobayashi Y."/>
            <person name="Nakagawa T."/>
            <person name="Ezawa T."/>
            <person name="Yamaguchi K."/>
            <person name="Bino T."/>
            <person name="Nishimoto Y."/>
            <person name="Shigenobu S."/>
            <person name="Kawaguchi M."/>
        </authorList>
    </citation>
    <scope>NUCLEOTIDE SEQUENCE</scope>
    <source>
        <strain evidence="1">HR1</strain>
    </source>
</reference>
<proteinExistence type="predicted"/>
<organism evidence="1 2">
    <name type="scientific">Rhizophagus clarus</name>
    <dbReference type="NCBI Taxonomy" id="94130"/>
    <lineage>
        <taxon>Eukaryota</taxon>
        <taxon>Fungi</taxon>
        <taxon>Fungi incertae sedis</taxon>
        <taxon>Mucoromycota</taxon>
        <taxon>Glomeromycotina</taxon>
        <taxon>Glomeromycetes</taxon>
        <taxon>Glomerales</taxon>
        <taxon>Glomeraceae</taxon>
        <taxon>Rhizophagus</taxon>
    </lineage>
</organism>
<evidence type="ECO:0000313" key="1">
    <source>
        <dbReference type="EMBL" id="GES79901.1"/>
    </source>
</evidence>
<dbReference type="Proteomes" id="UP000615446">
    <property type="component" value="Unassembled WGS sequence"/>
</dbReference>
<sequence length="356" mass="41328">MTISSLAILRNFVNHNALREDIFFTIFQNTNKRKLQQSLKYIPESEGGDTSKFISDFLKLCYNAEVNYIEEQMNYLYKSLISISHFNIIESEFLEKMKNVNSTNELIKEFEDFAVRSSNLITNESIVALKHVATGKYLSSVEGFAGSPVPDPNSLWKIEFDKRSATYTLQHVRSDNQFLGININDVYDDDFVYPKYTKVSCKEKIFNAYLDGRWKFISESGTKHHVIADSSSSVKTSGNHLRPIVYSDHHNHSKLENHQVYLKSNDIIYLKISDGYIDYFLRSHDIQFTKFVNEKEKRFQEVDYHFVKTLGENDGVICKKPIEENRRSYETELTHMLNNFVATCDNSGTESLKNDQ</sequence>
<dbReference type="InterPro" id="IPR036300">
    <property type="entry name" value="MIR_dom_sf"/>
</dbReference>
<name>A0A8H3L452_9GLOM</name>
<dbReference type="EMBL" id="BLAL01000046">
    <property type="protein sequence ID" value="GES79901.1"/>
    <property type="molecule type" value="Genomic_DNA"/>
</dbReference>
<comment type="caution">
    <text evidence="1">The sequence shown here is derived from an EMBL/GenBank/DDBJ whole genome shotgun (WGS) entry which is preliminary data.</text>
</comment>
<accession>A0A8H3L452</accession>